<dbReference type="Gene3D" id="1.10.2000.10">
    <property type="entry name" value="Frizzled cysteine-rich domain"/>
    <property type="match status" value="1"/>
</dbReference>
<keyword evidence="1" id="KW-0217">Developmental protein</keyword>
<feature type="disulfide bond" evidence="3">
    <location>
        <begin position="58"/>
        <end position="96"/>
    </location>
</feature>
<dbReference type="GO" id="GO:0042813">
    <property type="term" value="F:Wnt receptor activity"/>
    <property type="evidence" value="ECO:0007669"/>
    <property type="project" value="TreeGrafter"/>
</dbReference>
<dbReference type="InterPro" id="IPR015526">
    <property type="entry name" value="Frizzled/SFRP"/>
</dbReference>
<proteinExistence type="predicted"/>
<dbReference type="GO" id="GO:0017147">
    <property type="term" value="F:Wnt-protein binding"/>
    <property type="evidence" value="ECO:0007669"/>
    <property type="project" value="TreeGrafter"/>
</dbReference>
<sequence length="278" mass="30880">MAGGSSCCSTEQCQDVGVWACSDVEWKQAIFPNLLGQGPQEAEPMASNFWHQLHTIGCSSEFRFVVCGLLAPPCAPGLTKPLPPCREVCDSALQQCLPKMEQFYLTWPENTFTCNQFPYSHQEPCLRYHQGQVVFPPGINTDCSSKDHKDSYDHLPAISLEHEEVQLGDNSLDILEYDLGDEEEQDEEDILVASGERESSDLYYEAYEAFTPSTYFSSTISPTAPIPSSSPPSLRSNIHPLKYEPSLTPPTETSWRSQGGSSSNYGTEYFHGNEIIEG</sequence>
<keyword evidence="7" id="KW-1185">Reference proteome</keyword>
<evidence type="ECO:0000256" key="4">
    <source>
        <dbReference type="SAM" id="MobiDB-lite"/>
    </source>
</evidence>
<dbReference type="GO" id="GO:0060070">
    <property type="term" value="P:canonical Wnt signaling pathway"/>
    <property type="evidence" value="ECO:0007669"/>
    <property type="project" value="TreeGrafter"/>
</dbReference>
<dbReference type="EMBL" id="JAXCGZ010007638">
    <property type="protein sequence ID" value="KAK7078879.1"/>
    <property type="molecule type" value="Genomic_DNA"/>
</dbReference>
<dbReference type="Proteomes" id="UP001381693">
    <property type="component" value="Unassembled WGS sequence"/>
</dbReference>
<feature type="disulfide bond" evidence="3">
    <location>
        <begin position="13"/>
        <end position="74"/>
    </location>
</feature>
<evidence type="ECO:0000313" key="6">
    <source>
        <dbReference type="EMBL" id="KAK7078879.1"/>
    </source>
</evidence>
<feature type="region of interest" description="Disordered" evidence="4">
    <location>
        <begin position="222"/>
        <end position="278"/>
    </location>
</feature>
<reference evidence="6 7" key="1">
    <citation type="submission" date="2023-11" db="EMBL/GenBank/DDBJ databases">
        <title>Halocaridina rubra genome assembly.</title>
        <authorList>
            <person name="Smith C."/>
        </authorList>
    </citation>
    <scope>NUCLEOTIDE SEQUENCE [LARGE SCALE GENOMIC DNA]</scope>
    <source>
        <strain evidence="6">EP-1</strain>
        <tissue evidence="6">Whole</tissue>
    </source>
</reference>
<feature type="disulfide bond" evidence="3">
    <location>
        <begin position="21"/>
        <end position="67"/>
    </location>
</feature>
<dbReference type="SMART" id="SM00063">
    <property type="entry name" value="FRI"/>
    <property type="match status" value="1"/>
</dbReference>
<feature type="compositionally biased region" description="Polar residues" evidence="4">
    <location>
        <begin position="249"/>
        <end position="266"/>
    </location>
</feature>
<feature type="domain" description="FZ" evidence="5">
    <location>
        <begin position="8"/>
        <end position="128"/>
    </location>
</feature>
<dbReference type="InterPro" id="IPR036790">
    <property type="entry name" value="Frizzled_dom_sf"/>
</dbReference>
<comment type="caution">
    <text evidence="6">The sequence shown here is derived from an EMBL/GenBank/DDBJ whole genome shotgun (WGS) entry which is preliminary data.</text>
</comment>
<keyword evidence="2 3" id="KW-1015">Disulfide bond</keyword>
<gene>
    <name evidence="6" type="ORF">SK128_008025</name>
</gene>
<dbReference type="PROSITE" id="PS50038">
    <property type="entry name" value="FZ"/>
    <property type="match status" value="1"/>
</dbReference>
<evidence type="ECO:0000256" key="3">
    <source>
        <dbReference type="PROSITE-ProRule" id="PRU00090"/>
    </source>
</evidence>
<dbReference type="AlphaFoldDB" id="A0AAN9A993"/>
<evidence type="ECO:0000259" key="5">
    <source>
        <dbReference type="PROSITE" id="PS50038"/>
    </source>
</evidence>
<evidence type="ECO:0000313" key="7">
    <source>
        <dbReference type="Proteomes" id="UP001381693"/>
    </source>
</evidence>
<evidence type="ECO:0000256" key="2">
    <source>
        <dbReference type="ARBA" id="ARBA00023157"/>
    </source>
</evidence>
<dbReference type="Pfam" id="PF01392">
    <property type="entry name" value="Fz"/>
    <property type="match status" value="1"/>
</dbReference>
<evidence type="ECO:0000256" key="1">
    <source>
        <dbReference type="ARBA" id="ARBA00022473"/>
    </source>
</evidence>
<dbReference type="GO" id="GO:0035567">
    <property type="term" value="P:non-canonical Wnt signaling pathway"/>
    <property type="evidence" value="ECO:0007669"/>
    <property type="project" value="TreeGrafter"/>
</dbReference>
<dbReference type="GO" id="GO:0005886">
    <property type="term" value="C:plasma membrane"/>
    <property type="evidence" value="ECO:0007669"/>
    <property type="project" value="TreeGrafter"/>
</dbReference>
<protein>
    <recommendedName>
        <fullName evidence="5">FZ domain-containing protein</fullName>
    </recommendedName>
</protein>
<comment type="caution">
    <text evidence="3">Lacks conserved residue(s) required for the propagation of feature annotation.</text>
</comment>
<accession>A0AAN9A993</accession>
<organism evidence="6 7">
    <name type="scientific">Halocaridina rubra</name>
    <name type="common">Hawaiian red shrimp</name>
    <dbReference type="NCBI Taxonomy" id="373956"/>
    <lineage>
        <taxon>Eukaryota</taxon>
        <taxon>Metazoa</taxon>
        <taxon>Ecdysozoa</taxon>
        <taxon>Arthropoda</taxon>
        <taxon>Crustacea</taxon>
        <taxon>Multicrustacea</taxon>
        <taxon>Malacostraca</taxon>
        <taxon>Eumalacostraca</taxon>
        <taxon>Eucarida</taxon>
        <taxon>Decapoda</taxon>
        <taxon>Pleocyemata</taxon>
        <taxon>Caridea</taxon>
        <taxon>Atyoidea</taxon>
        <taxon>Atyidae</taxon>
        <taxon>Halocaridina</taxon>
    </lineage>
</organism>
<name>A0AAN9A993_HALRR</name>
<dbReference type="InterPro" id="IPR020067">
    <property type="entry name" value="Frizzled_dom"/>
</dbReference>
<dbReference type="SUPFAM" id="SSF63501">
    <property type="entry name" value="Frizzled cysteine-rich domain"/>
    <property type="match status" value="1"/>
</dbReference>
<dbReference type="PANTHER" id="PTHR11309">
    <property type="entry name" value="FRIZZLED"/>
    <property type="match status" value="1"/>
</dbReference>